<proteinExistence type="predicted"/>
<evidence type="ECO:0000313" key="3">
    <source>
        <dbReference type="Proteomes" id="UP001055439"/>
    </source>
</evidence>
<keyword evidence="3" id="KW-1185">Reference proteome</keyword>
<dbReference type="AlphaFoldDB" id="A0A9E7FV07"/>
<feature type="region of interest" description="Disordered" evidence="1">
    <location>
        <begin position="140"/>
        <end position="163"/>
    </location>
</feature>
<organism evidence="2 3">
    <name type="scientific">Musa troglodytarum</name>
    <name type="common">fe'i banana</name>
    <dbReference type="NCBI Taxonomy" id="320322"/>
    <lineage>
        <taxon>Eukaryota</taxon>
        <taxon>Viridiplantae</taxon>
        <taxon>Streptophyta</taxon>
        <taxon>Embryophyta</taxon>
        <taxon>Tracheophyta</taxon>
        <taxon>Spermatophyta</taxon>
        <taxon>Magnoliopsida</taxon>
        <taxon>Liliopsida</taxon>
        <taxon>Zingiberales</taxon>
        <taxon>Musaceae</taxon>
        <taxon>Musa</taxon>
    </lineage>
</organism>
<feature type="region of interest" description="Disordered" evidence="1">
    <location>
        <begin position="96"/>
        <end position="119"/>
    </location>
</feature>
<accession>A0A9E7FV07</accession>
<evidence type="ECO:0000256" key="1">
    <source>
        <dbReference type="SAM" id="MobiDB-lite"/>
    </source>
</evidence>
<sequence>MEMVRPIPAATFRRLDPSRVLANALELRPMCSDPAARTPTMDRLLPRRNLGCVLVASSPPDHGMPLPLLPALLLRQRGRGHEEVNPPALELRLRRHDQDPAPGASGARPGQHVVGVGRQDLPGGDAAAVLLDVAAEVDDADDVERPAREDASQATPQAVPHPNLSSLRSLWPWFI</sequence>
<evidence type="ECO:0000313" key="2">
    <source>
        <dbReference type="EMBL" id="URE00459.1"/>
    </source>
</evidence>
<dbReference type="Proteomes" id="UP001055439">
    <property type="component" value="Chromosome 5"/>
</dbReference>
<dbReference type="EMBL" id="CP097507">
    <property type="protein sequence ID" value="URE00459.1"/>
    <property type="molecule type" value="Genomic_DNA"/>
</dbReference>
<gene>
    <name evidence="2" type="ORF">MUK42_19595</name>
</gene>
<protein>
    <submittedName>
        <fullName evidence="2">Uncharacterized protein</fullName>
    </submittedName>
</protein>
<name>A0A9E7FV07_9LILI</name>
<reference evidence="2" key="1">
    <citation type="submission" date="2022-05" db="EMBL/GenBank/DDBJ databases">
        <title>The Musa troglodytarum L. genome provides insights into the mechanism of non-climacteric behaviour and enrichment of carotenoids.</title>
        <authorList>
            <person name="Wang J."/>
        </authorList>
    </citation>
    <scope>NUCLEOTIDE SEQUENCE</scope>
    <source>
        <tissue evidence="2">Leaf</tissue>
    </source>
</reference>